<sequence length="134" mass="15687">MGIKYNVQGYYPNAREPGWCDWVVNLDREKAERLYHQGKIVSKAKQSLFTDVRLVEVSSQIVEPMPFIWRDAHGFQSRVSHMSNEHINNAITWLLYDQSGPEECFSDLDEQYEGHTIGDWINHLTNELYRRIGA</sequence>
<proteinExistence type="predicted"/>
<evidence type="ECO:0000313" key="2">
    <source>
        <dbReference type="Proteomes" id="UP000326545"/>
    </source>
</evidence>
<accession>A0A5J6DAH5</accession>
<name>A0A5J6DAH5_9CAUD</name>
<reference evidence="1 2" key="1">
    <citation type="submission" date="2019-07" db="EMBL/GenBank/DDBJ databases">
        <title>Complete genome sequence of bacteriophages infecting Erwinia pyrifoliae.</title>
        <authorList>
            <person name="Kim S.G."/>
            <person name="Park S.C."/>
        </authorList>
    </citation>
    <scope>NUCLEOTIDE SEQUENCE [LARGE SCALE GENOMIC DNA]</scope>
</reference>
<protein>
    <submittedName>
        <fullName evidence="1">Uncharacterized protein</fullName>
    </submittedName>
</protein>
<keyword evidence="2" id="KW-1185">Reference proteome</keyword>
<evidence type="ECO:0000313" key="1">
    <source>
        <dbReference type="EMBL" id="QEQ94882.1"/>
    </source>
</evidence>
<organism evidence="1 2">
    <name type="scientific">Erwinia phage pEp_SNUABM_01</name>
    <dbReference type="NCBI Taxonomy" id="2601643"/>
    <lineage>
        <taxon>Viruses</taxon>
        <taxon>Duplodnaviria</taxon>
        <taxon>Heunggongvirae</taxon>
        <taxon>Uroviricota</taxon>
        <taxon>Caudoviricetes</taxon>
        <taxon>Vequintavirinae</taxon>
        <taxon>Henunavirus</taxon>
        <taxon>Henunavirus SNUABM01</taxon>
    </lineage>
</organism>
<dbReference type="Proteomes" id="UP000326545">
    <property type="component" value="Segment"/>
</dbReference>
<gene>
    <name evidence="1" type="ORF">pEpSNUABM01_056</name>
</gene>
<dbReference type="EMBL" id="MN184887">
    <property type="protein sequence ID" value="QEQ94882.1"/>
    <property type="molecule type" value="Genomic_DNA"/>
</dbReference>